<sequence length="327" mass="37552">MNEDFEEWQDFGTDSGHALHWIQWFVGLDGNDFLLEIDESYIRDPFNLCGLRIMKNYDSAMEMILGYAPSEDIFMDGKFLDLYRSATDLYGMIHARFITSPMGLQLMKEKYLQGVFGQCPRVYCQGQNVLPVGFSDSLHNHRIKKYCPRCQEAYIFKNGEPHADLDGAYFGRSFPHIFLLSFPQLIPEDAPIPYEPKIFGFKVHNISSLIQIKLQNGEFGTSAANKERKSQINRQQLQLAVDDDRVMAVAQLLEMKSLVEHRAHFTQENVNQMYEHDANLAEKAQVAVDHNLPISHYNLEHLDRPGTQKLEPTMYRLSGGFNTGTKS</sequence>
<dbReference type="PRINTS" id="PR00472">
    <property type="entry name" value="CASNKINASEII"/>
</dbReference>
<dbReference type="AlphaFoldDB" id="A0AAD9PIN9"/>
<evidence type="ECO:0000313" key="3">
    <source>
        <dbReference type="EMBL" id="KAK2195526.1"/>
    </source>
</evidence>
<keyword evidence="4" id="KW-1185">Reference proteome</keyword>
<dbReference type="EMBL" id="JALLKP010000004">
    <property type="protein sequence ID" value="KAK2195526.1"/>
    <property type="molecule type" value="Genomic_DNA"/>
</dbReference>
<protein>
    <recommendedName>
        <fullName evidence="2">Casein kinase II subunit beta</fullName>
        <shortName evidence="2">CK II beta</shortName>
    </recommendedName>
</protein>
<reference evidence="3" key="1">
    <citation type="journal article" date="2023" name="Nat. Microbiol.">
        <title>Babesia duncani multi-omics identifies virulence factors and drug targets.</title>
        <authorList>
            <person name="Singh P."/>
            <person name="Lonardi S."/>
            <person name="Liang Q."/>
            <person name="Vydyam P."/>
            <person name="Khabirova E."/>
            <person name="Fang T."/>
            <person name="Gihaz S."/>
            <person name="Thekkiniath J."/>
            <person name="Munshi M."/>
            <person name="Abel S."/>
            <person name="Ciampossin L."/>
            <person name="Batugedara G."/>
            <person name="Gupta M."/>
            <person name="Lu X.M."/>
            <person name="Lenz T."/>
            <person name="Chakravarty S."/>
            <person name="Cornillot E."/>
            <person name="Hu Y."/>
            <person name="Ma W."/>
            <person name="Gonzalez L.M."/>
            <person name="Sanchez S."/>
            <person name="Estrada K."/>
            <person name="Sanchez-Flores A."/>
            <person name="Montero E."/>
            <person name="Harb O.S."/>
            <person name="Le Roch K.G."/>
            <person name="Mamoun C.B."/>
        </authorList>
    </citation>
    <scope>NUCLEOTIDE SEQUENCE</scope>
    <source>
        <strain evidence="3">WA1</strain>
    </source>
</reference>
<dbReference type="GeneID" id="94337499"/>
<dbReference type="Gene3D" id="1.10.1820.10">
    <property type="entry name" value="protein kinase ck2 holoenzyme, chain C, domain 1"/>
    <property type="match status" value="1"/>
</dbReference>
<dbReference type="InterPro" id="IPR000704">
    <property type="entry name" value="Casein_kinase_II_reg-sub"/>
</dbReference>
<keyword evidence="3" id="KW-0418">Kinase</keyword>
<dbReference type="FunFam" id="2.20.25.20:FF:000001">
    <property type="entry name" value="Casein kinase II subunit beta"/>
    <property type="match status" value="1"/>
</dbReference>
<dbReference type="GO" id="GO:0019887">
    <property type="term" value="F:protein kinase regulator activity"/>
    <property type="evidence" value="ECO:0007669"/>
    <property type="project" value="InterPro"/>
</dbReference>
<comment type="caution">
    <text evidence="3">The sequence shown here is derived from an EMBL/GenBank/DDBJ whole genome shotgun (WGS) entry which is preliminary data.</text>
</comment>
<accession>A0AAD9PIN9</accession>
<dbReference type="Proteomes" id="UP001214638">
    <property type="component" value="Unassembled WGS sequence"/>
</dbReference>
<comment type="subunit">
    <text evidence="2">Tetramer of two alpha and two beta subunits.</text>
</comment>
<evidence type="ECO:0000313" key="4">
    <source>
        <dbReference type="Proteomes" id="UP001214638"/>
    </source>
</evidence>
<dbReference type="GO" id="GO:0016301">
    <property type="term" value="F:kinase activity"/>
    <property type="evidence" value="ECO:0007669"/>
    <property type="project" value="UniProtKB-KW"/>
</dbReference>
<dbReference type="Gene3D" id="2.20.25.20">
    <property type="match status" value="1"/>
</dbReference>
<name>A0AAD9PIN9_9APIC</name>
<dbReference type="KEGG" id="bdw:94337499"/>
<dbReference type="GO" id="GO:0005737">
    <property type="term" value="C:cytoplasm"/>
    <property type="evidence" value="ECO:0007669"/>
    <property type="project" value="TreeGrafter"/>
</dbReference>
<dbReference type="SMART" id="SM01085">
    <property type="entry name" value="CK_II_beta"/>
    <property type="match status" value="1"/>
</dbReference>
<organism evidence="3 4">
    <name type="scientific">Babesia duncani</name>
    <dbReference type="NCBI Taxonomy" id="323732"/>
    <lineage>
        <taxon>Eukaryota</taxon>
        <taxon>Sar</taxon>
        <taxon>Alveolata</taxon>
        <taxon>Apicomplexa</taxon>
        <taxon>Aconoidasida</taxon>
        <taxon>Piroplasmida</taxon>
        <taxon>Babesiidae</taxon>
        <taxon>Babesia</taxon>
    </lineage>
</organism>
<dbReference type="GO" id="GO:0005956">
    <property type="term" value="C:protein kinase CK2 complex"/>
    <property type="evidence" value="ECO:0007669"/>
    <property type="project" value="UniProtKB-UniRule"/>
</dbReference>
<gene>
    <name evidence="3" type="ORF">BdWA1_003202</name>
</gene>
<proteinExistence type="inferred from homology"/>
<dbReference type="SUPFAM" id="SSF57798">
    <property type="entry name" value="Casein kinase II beta subunit"/>
    <property type="match status" value="1"/>
</dbReference>
<dbReference type="InterPro" id="IPR035991">
    <property type="entry name" value="Casein_kinase_II_beta-like"/>
</dbReference>
<keyword evidence="3" id="KW-0808">Transferase</keyword>
<comment type="similarity">
    <text evidence="1 2">Belongs to the casein kinase 2 subunit beta family.</text>
</comment>
<dbReference type="PANTHER" id="PTHR11740">
    <property type="entry name" value="CASEIN KINASE II SUBUNIT BETA"/>
    <property type="match status" value="1"/>
</dbReference>
<evidence type="ECO:0000256" key="2">
    <source>
        <dbReference type="RuleBase" id="RU361268"/>
    </source>
</evidence>
<evidence type="ECO:0000256" key="1">
    <source>
        <dbReference type="ARBA" id="ARBA00006941"/>
    </source>
</evidence>
<dbReference type="InterPro" id="IPR016149">
    <property type="entry name" value="Casein_kin_II_reg-sub_N"/>
</dbReference>
<dbReference type="RefSeq" id="XP_067802369.1">
    <property type="nucleotide sequence ID" value="XM_067948218.1"/>
</dbReference>
<dbReference type="PANTHER" id="PTHR11740:SF0">
    <property type="entry name" value="CASEIN KINASE II SUBUNIT BETA"/>
    <property type="match status" value="1"/>
</dbReference>
<dbReference type="Pfam" id="PF01214">
    <property type="entry name" value="CK_II_beta"/>
    <property type="match status" value="1"/>
</dbReference>